<keyword evidence="3" id="KW-1185">Reference proteome</keyword>
<accession>A0A3L6S2E5</accession>
<dbReference type="PANTHER" id="PTHR36480:SF10">
    <property type="entry name" value="LATE EMBRYOGENESIS ABUNDANT PROTEIN LEA-2 SUBGROUP DOMAIN-CONTAINING PROTEIN"/>
    <property type="match status" value="1"/>
</dbReference>
<sequence>MASSDRDVGDDDKSPFRCLPAARFAAACLMTVLVLVVLVKAITVVHRDETLSLSLVKGAIFATRIRTPAQQQQQLLLDFNLRARNPSNFARMYYYNVTAYLFDTSAPAASSNPERDSFIYFSINSLELQQGQSADAITQVNGTRQSMYNSSFDMLYSSSQTAEGIMSDVTMRLDGLLTFEVASGHNRTSRRTYYCWPLVVGPDLSNVKEFLGLNLKDVFCREVQGRHFI</sequence>
<name>A0A3L6S2E5_PANMI</name>
<keyword evidence="1" id="KW-0472">Membrane</keyword>
<dbReference type="OrthoDB" id="657467at2759"/>
<keyword evidence="1" id="KW-0812">Transmembrane</keyword>
<proteinExistence type="predicted"/>
<protein>
    <recommendedName>
        <fullName evidence="4">Late embryogenesis abundant protein LEA-2 subgroup domain-containing protein</fullName>
    </recommendedName>
</protein>
<gene>
    <name evidence="2" type="ORF">C2845_PM09G01120</name>
</gene>
<dbReference type="PANTHER" id="PTHR36480">
    <property type="entry name" value="OS06G0118900 PROTEIN-RELATED"/>
    <property type="match status" value="1"/>
</dbReference>
<evidence type="ECO:0000256" key="1">
    <source>
        <dbReference type="SAM" id="Phobius"/>
    </source>
</evidence>
<organism evidence="2 3">
    <name type="scientific">Panicum miliaceum</name>
    <name type="common">Proso millet</name>
    <name type="synonym">Broomcorn millet</name>
    <dbReference type="NCBI Taxonomy" id="4540"/>
    <lineage>
        <taxon>Eukaryota</taxon>
        <taxon>Viridiplantae</taxon>
        <taxon>Streptophyta</taxon>
        <taxon>Embryophyta</taxon>
        <taxon>Tracheophyta</taxon>
        <taxon>Spermatophyta</taxon>
        <taxon>Magnoliopsida</taxon>
        <taxon>Liliopsida</taxon>
        <taxon>Poales</taxon>
        <taxon>Poaceae</taxon>
        <taxon>PACMAD clade</taxon>
        <taxon>Panicoideae</taxon>
        <taxon>Panicodae</taxon>
        <taxon>Paniceae</taxon>
        <taxon>Panicinae</taxon>
        <taxon>Panicum</taxon>
        <taxon>Panicum sect. Panicum</taxon>
    </lineage>
</organism>
<feature type="transmembrane region" description="Helical" evidence="1">
    <location>
        <begin position="20"/>
        <end position="39"/>
    </location>
</feature>
<dbReference type="Proteomes" id="UP000275267">
    <property type="component" value="Unassembled WGS sequence"/>
</dbReference>
<evidence type="ECO:0000313" key="2">
    <source>
        <dbReference type="EMBL" id="RLN13457.1"/>
    </source>
</evidence>
<comment type="caution">
    <text evidence="2">The sequence shown here is derived from an EMBL/GenBank/DDBJ whole genome shotgun (WGS) entry which is preliminary data.</text>
</comment>
<dbReference type="EMBL" id="PQIB02000006">
    <property type="protein sequence ID" value="RLN13457.1"/>
    <property type="molecule type" value="Genomic_DNA"/>
</dbReference>
<reference evidence="3" key="1">
    <citation type="journal article" date="2019" name="Nat. Commun.">
        <title>The genome of broomcorn millet.</title>
        <authorList>
            <person name="Zou C."/>
            <person name="Miki D."/>
            <person name="Li D."/>
            <person name="Tang Q."/>
            <person name="Xiao L."/>
            <person name="Rajput S."/>
            <person name="Deng P."/>
            <person name="Jia W."/>
            <person name="Huang R."/>
            <person name="Zhang M."/>
            <person name="Sun Y."/>
            <person name="Hu J."/>
            <person name="Fu X."/>
            <person name="Schnable P.S."/>
            <person name="Li F."/>
            <person name="Zhang H."/>
            <person name="Feng B."/>
            <person name="Zhu X."/>
            <person name="Liu R."/>
            <person name="Schnable J.C."/>
            <person name="Zhu J.-K."/>
            <person name="Zhang H."/>
        </authorList>
    </citation>
    <scope>NUCLEOTIDE SEQUENCE [LARGE SCALE GENOMIC DNA]</scope>
</reference>
<evidence type="ECO:0008006" key="4">
    <source>
        <dbReference type="Google" id="ProtNLM"/>
    </source>
</evidence>
<dbReference type="AlphaFoldDB" id="A0A3L6S2E5"/>
<keyword evidence="1" id="KW-1133">Transmembrane helix</keyword>
<evidence type="ECO:0000313" key="3">
    <source>
        <dbReference type="Proteomes" id="UP000275267"/>
    </source>
</evidence>